<feature type="transmembrane region" description="Helical" evidence="1">
    <location>
        <begin position="70"/>
        <end position="88"/>
    </location>
</feature>
<feature type="transmembrane region" description="Helical" evidence="1">
    <location>
        <begin position="43"/>
        <end position="64"/>
    </location>
</feature>
<feature type="transmembrane region" description="Helical" evidence="1">
    <location>
        <begin position="209"/>
        <end position="229"/>
    </location>
</feature>
<feature type="transmembrane region" description="Helical" evidence="1">
    <location>
        <begin position="268"/>
        <end position="293"/>
    </location>
</feature>
<dbReference type="EMBL" id="SLZW01000012">
    <property type="protein sequence ID" value="TCS60131.1"/>
    <property type="molecule type" value="Genomic_DNA"/>
</dbReference>
<keyword evidence="3" id="KW-1185">Reference proteome</keyword>
<name>A0A4V2UMZ5_9PROT</name>
<evidence type="ECO:0000313" key="3">
    <source>
        <dbReference type="Proteomes" id="UP000295304"/>
    </source>
</evidence>
<feature type="transmembrane region" description="Helical" evidence="1">
    <location>
        <begin position="6"/>
        <end position="36"/>
    </location>
</feature>
<sequence length="312" mass="33054">MTKDKIYALVAGVVSAMITLASLSGGTFNALFLAFFGPLPLMLAGLGYGIGALSIAAVVGLGLITVIGGPYAAGVYVLFHALPAGITVKLALSRVKCNGAVRWIKAGEILAWLCVIGVVALLGFGLYGHWVQDTFSNAVKVYLDFRFQEIAPNQDAAARARFVSHLAAFFPGLLGGGWIVLVSVNAAAAQALLARGGKSIRPSPAYRDLILPGWFSWPLILAAVGALIGSGEIEYAGRQIVLLLSVAFFFLGLAVIHSLMRRVAFRGVLLALLYVVLVFSGWFSMVVTGIGMIEQWAGLRERFADPKNGQEV</sequence>
<feature type="transmembrane region" description="Helical" evidence="1">
    <location>
        <begin position="109"/>
        <end position="130"/>
    </location>
</feature>
<dbReference type="RefSeq" id="WP_132940112.1">
    <property type="nucleotide sequence ID" value="NZ_CP119676.1"/>
</dbReference>
<keyword evidence="1" id="KW-0812">Transmembrane</keyword>
<gene>
    <name evidence="2" type="ORF">EDD55_11223</name>
</gene>
<evidence type="ECO:0000256" key="1">
    <source>
        <dbReference type="SAM" id="Phobius"/>
    </source>
</evidence>
<reference evidence="2 3" key="1">
    <citation type="submission" date="2019-03" db="EMBL/GenBank/DDBJ databases">
        <title>Genomic Encyclopedia of Type Strains, Phase IV (KMG-IV): sequencing the most valuable type-strain genomes for metagenomic binning, comparative biology and taxonomic classification.</title>
        <authorList>
            <person name="Goeker M."/>
        </authorList>
    </citation>
    <scope>NUCLEOTIDE SEQUENCE [LARGE SCALE GENOMIC DNA]</scope>
    <source>
        <strain evidence="2 3">DSM 101688</strain>
    </source>
</reference>
<accession>A0A4V2UMZ5</accession>
<proteinExistence type="predicted"/>
<dbReference type="Proteomes" id="UP000295304">
    <property type="component" value="Unassembled WGS sequence"/>
</dbReference>
<comment type="caution">
    <text evidence="2">The sequence shown here is derived from an EMBL/GenBank/DDBJ whole genome shotgun (WGS) entry which is preliminary data.</text>
</comment>
<feature type="transmembrane region" description="Helical" evidence="1">
    <location>
        <begin position="168"/>
        <end position="188"/>
    </location>
</feature>
<feature type="transmembrane region" description="Helical" evidence="1">
    <location>
        <begin position="235"/>
        <end position="256"/>
    </location>
</feature>
<keyword evidence="1" id="KW-1133">Transmembrane helix</keyword>
<organism evidence="2 3">
    <name type="scientific">Varunaivibrio sulfuroxidans</name>
    <dbReference type="NCBI Taxonomy" id="1773489"/>
    <lineage>
        <taxon>Bacteria</taxon>
        <taxon>Pseudomonadati</taxon>
        <taxon>Pseudomonadota</taxon>
        <taxon>Alphaproteobacteria</taxon>
        <taxon>Rhodospirillales</taxon>
        <taxon>Magnetovibrionaceae</taxon>
        <taxon>Varunaivibrio</taxon>
    </lineage>
</organism>
<dbReference type="AlphaFoldDB" id="A0A4V2UMZ5"/>
<keyword evidence="1" id="KW-0472">Membrane</keyword>
<dbReference type="Pfam" id="PF09991">
    <property type="entry name" value="DUF2232"/>
    <property type="match status" value="1"/>
</dbReference>
<dbReference type="OrthoDB" id="7335270at2"/>
<evidence type="ECO:0000313" key="2">
    <source>
        <dbReference type="EMBL" id="TCS60131.1"/>
    </source>
</evidence>
<dbReference type="InterPro" id="IPR018710">
    <property type="entry name" value="DUF2232"/>
</dbReference>
<protein>
    <submittedName>
        <fullName evidence="2">Putative membrane protein DUF2232</fullName>
    </submittedName>
</protein>